<dbReference type="EMBL" id="JBHLTM010000061">
    <property type="protein sequence ID" value="MFC0685938.1"/>
    <property type="molecule type" value="Genomic_DNA"/>
</dbReference>
<keyword evidence="9" id="KW-0812">Transmembrane</keyword>
<evidence type="ECO:0000256" key="5">
    <source>
        <dbReference type="ARBA" id="ARBA00022554"/>
    </source>
</evidence>
<dbReference type="InterPro" id="IPR007484">
    <property type="entry name" value="Peptidase_M28"/>
</dbReference>
<sequence>MKSAKLLVLALLIGVALAILGTTPPRPLAADAAGKDFSAGRAMIEVARIARAPHPSGSAEHAALRGYLMDRLGALGLVLHTQEALFPDDARATLNHRSGESRAQIPLVNIVAVLPGRDRTLPAVALMAHYDGVWGSPAAADDGAGVASILETMRALSGQRDRRRDVIVILTDGEEAGLNGAKLFFGQAPEASRIGALVNLETRGGGGKANLFQTSAMNGDAARLWAATAPHPAGTSLATFIYSVLPNDTDLTAALPHGYAAWNFAFIGRPGLYHSPLATPANLDQGALQQMGEQTLALARAMVTAPELPGQSPDIVFFDVFGLFALHYAAWWGWVMLALGFAGYGLVSLRRFEVRALLGGAVRMLGLVAGAAGALYLLNLLSGADGPVNYYDRLAAIPRLQIMACCAGVATVLLLVGGKQDGAVREAGMALPLLLAGAAFQAFAPTAAYVLALPMALGGAAAAVRALRPGGPAWAMTVAVAGIVTGYAFMLGYALLQAVGPTMPMVAVLPLMIAVCALEPLLPQTKPSSGRMAARHAMAVVLLAGAIGVSLWVRLDSPSATVAAYSDSNKNHGTT</sequence>
<feature type="transmembrane region" description="Helical" evidence="9">
    <location>
        <begin position="474"/>
        <end position="496"/>
    </location>
</feature>
<feature type="domain" description="Peptidase M28" evidence="10">
    <location>
        <begin position="109"/>
        <end position="298"/>
    </location>
</feature>
<evidence type="ECO:0000256" key="8">
    <source>
        <dbReference type="ARBA" id="ARBA00031512"/>
    </source>
</evidence>
<feature type="transmembrane region" description="Helical" evidence="9">
    <location>
        <begin position="423"/>
        <end position="443"/>
    </location>
</feature>
<feature type="transmembrane region" description="Helical" evidence="9">
    <location>
        <begin position="398"/>
        <end position="416"/>
    </location>
</feature>
<keyword evidence="9" id="KW-0472">Membrane</keyword>
<dbReference type="RefSeq" id="WP_267218687.1">
    <property type="nucleotide sequence ID" value="NZ_JAPCWC010000002.1"/>
</dbReference>
<feature type="transmembrane region" description="Helical" evidence="9">
    <location>
        <begin position="356"/>
        <end position="378"/>
    </location>
</feature>
<comment type="subcellular location">
    <subcellularLocation>
        <location evidence="2">Vacuole membrane</location>
        <topology evidence="2">Multi-pass membrane protein</topology>
    </subcellularLocation>
</comment>
<comment type="similarity">
    <text evidence="3">Belongs to the peptidase M28 family.</text>
</comment>
<dbReference type="InterPro" id="IPR045175">
    <property type="entry name" value="M28_fam"/>
</dbReference>
<evidence type="ECO:0000313" key="12">
    <source>
        <dbReference type="Proteomes" id="UP001589858"/>
    </source>
</evidence>
<keyword evidence="7" id="KW-0325">Glycoprotein</keyword>
<dbReference type="Proteomes" id="UP001589858">
    <property type="component" value="Unassembled WGS sequence"/>
</dbReference>
<accession>A0ABV6S9L6</accession>
<evidence type="ECO:0000313" key="11">
    <source>
        <dbReference type="EMBL" id="MFC0685938.1"/>
    </source>
</evidence>
<feature type="transmembrane region" description="Helical" evidence="9">
    <location>
        <begin position="534"/>
        <end position="553"/>
    </location>
</feature>
<evidence type="ECO:0000256" key="6">
    <source>
        <dbReference type="ARBA" id="ARBA00022989"/>
    </source>
</evidence>
<dbReference type="PANTHER" id="PTHR12147">
    <property type="entry name" value="METALLOPEPTIDASE M28 FAMILY MEMBER"/>
    <property type="match status" value="1"/>
</dbReference>
<gene>
    <name evidence="11" type="ORF">ACFFF8_15200</name>
</gene>
<dbReference type="Pfam" id="PF04389">
    <property type="entry name" value="Peptidase_M28"/>
    <property type="match status" value="1"/>
</dbReference>
<dbReference type="SUPFAM" id="SSF53187">
    <property type="entry name" value="Zn-dependent exopeptidases"/>
    <property type="match status" value="1"/>
</dbReference>
<evidence type="ECO:0000256" key="4">
    <source>
        <dbReference type="ARBA" id="ARBA00017435"/>
    </source>
</evidence>
<protein>
    <recommendedName>
        <fullName evidence="4">Vacuolar membrane protease</fullName>
    </recommendedName>
    <alternativeName>
        <fullName evidence="8">FXNA-related family protease 1</fullName>
    </alternativeName>
</protein>
<evidence type="ECO:0000256" key="2">
    <source>
        <dbReference type="ARBA" id="ARBA00004128"/>
    </source>
</evidence>
<feature type="transmembrane region" description="Helical" evidence="9">
    <location>
        <begin position="331"/>
        <end position="349"/>
    </location>
</feature>
<keyword evidence="5" id="KW-0926">Vacuole</keyword>
<evidence type="ECO:0000256" key="3">
    <source>
        <dbReference type="ARBA" id="ARBA00010918"/>
    </source>
</evidence>
<dbReference type="PANTHER" id="PTHR12147:SF58">
    <property type="entry name" value="VACUOLAR MEMBRANE PROTEASE"/>
    <property type="match status" value="1"/>
</dbReference>
<feature type="transmembrane region" description="Helical" evidence="9">
    <location>
        <begin position="502"/>
        <end position="522"/>
    </location>
</feature>
<dbReference type="Gene3D" id="3.40.630.10">
    <property type="entry name" value="Zn peptidases"/>
    <property type="match status" value="1"/>
</dbReference>
<keyword evidence="6 9" id="KW-1133">Transmembrane helix</keyword>
<evidence type="ECO:0000256" key="7">
    <source>
        <dbReference type="ARBA" id="ARBA00023180"/>
    </source>
</evidence>
<name>A0ABV6S9L6_9SPHN</name>
<evidence type="ECO:0000259" key="10">
    <source>
        <dbReference type="Pfam" id="PF04389"/>
    </source>
</evidence>
<proteinExistence type="inferred from homology"/>
<organism evidence="11 12">
    <name type="scientific">Novosphingobium clariflavum</name>
    <dbReference type="NCBI Taxonomy" id="2029884"/>
    <lineage>
        <taxon>Bacteria</taxon>
        <taxon>Pseudomonadati</taxon>
        <taxon>Pseudomonadota</taxon>
        <taxon>Alphaproteobacteria</taxon>
        <taxon>Sphingomonadales</taxon>
        <taxon>Sphingomonadaceae</taxon>
        <taxon>Novosphingobium</taxon>
    </lineage>
</organism>
<reference evidence="11 12" key="1">
    <citation type="submission" date="2024-09" db="EMBL/GenBank/DDBJ databases">
        <authorList>
            <person name="Sun Q."/>
            <person name="Mori K."/>
        </authorList>
    </citation>
    <scope>NUCLEOTIDE SEQUENCE [LARGE SCALE GENOMIC DNA]</scope>
    <source>
        <strain evidence="11 12">CICC 11035S</strain>
    </source>
</reference>
<evidence type="ECO:0000256" key="9">
    <source>
        <dbReference type="SAM" id="Phobius"/>
    </source>
</evidence>
<evidence type="ECO:0000256" key="1">
    <source>
        <dbReference type="ARBA" id="ARBA00003273"/>
    </source>
</evidence>
<comment type="caution">
    <text evidence="11">The sequence shown here is derived from an EMBL/GenBank/DDBJ whole genome shotgun (WGS) entry which is preliminary data.</text>
</comment>
<keyword evidence="12" id="KW-1185">Reference proteome</keyword>
<comment type="function">
    <text evidence="1">May be involved in vacuolar sorting and osmoregulation.</text>
</comment>